<evidence type="ECO:0000313" key="2">
    <source>
        <dbReference type="EnsemblMetazoa" id="GMOY007050-PA"/>
    </source>
</evidence>
<dbReference type="STRING" id="37546.A0A1B0G1A4"/>
<dbReference type="Pfam" id="PF21738">
    <property type="entry name" value="DJR-like_dom"/>
    <property type="match status" value="1"/>
</dbReference>
<dbReference type="VEuPathDB" id="VectorBase:GMOY007050"/>
<dbReference type="AlphaFoldDB" id="A0A1B0G1A4"/>
<proteinExistence type="predicted"/>
<evidence type="ECO:0000259" key="1">
    <source>
        <dbReference type="Pfam" id="PF21738"/>
    </source>
</evidence>
<dbReference type="EMBL" id="CCAG010019711">
    <property type="status" value="NOT_ANNOTATED_CDS"/>
    <property type="molecule type" value="Genomic_DNA"/>
</dbReference>
<accession>A0A1B0G1A4</accession>
<feature type="domain" description="Double jelly roll-like" evidence="1">
    <location>
        <begin position="35"/>
        <end position="97"/>
    </location>
</feature>
<reference evidence="2" key="1">
    <citation type="submission" date="2020-05" db="UniProtKB">
        <authorList>
            <consortium name="EnsemblMetazoa"/>
        </authorList>
    </citation>
    <scope>IDENTIFICATION</scope>
    <source>
        <strain evidence="2">Yale</strain>
    </source>
</reference>
<dbReference type="InterPro" id="IPR049512">
    <property type="entry name" value="DJR-like_dom"/>
</dbReference>
<protein>
    <recommendedName>
        <fullName evidence="1">Double jelly roll-like domain-containing protein</fullName>
    </recommendedName>
</protein>
<dbReference type="EnsemblMetazoa" id="GMOY007050-RA">
    <property type="protein sequence ID" value="GMOY007050-PA"/>
    <property type="gene ID" value="GMOY007050"/>
</dbReference>
<dbReference type="Proteomes" id="UP000092444">
    <property type="component" value="Unassembled WGS sequence"/>
</dbReference>
<sequence length="111" mass="12722">MLTSENDRLRLRFRLIAFRSAENKFIDCNFMNVKSRNPDPLSKRNEFITLAPRVVLDVTHQNESVKTGSIDIRIELKASSNIPANTSAHCLIIHDKIFDCVPLTNEVRKVL</sequence>
<keyword evidence="3" id="KW-1185">Reference proteome</keyword>
<evidence type="ECO:0000313" key="3">
    <source>
        <dbReference type="Proteomes" id="UP000092444"/>
    </source>
</evidence>
<organism evidence="2 3">
    <name type="scientific">Glossina morsitans morsitans</name>
    <name type="common">Savannah tsetse fly</name>
    <dbReference type="NCBI Taxonomy" id="37546"/>
    <lineage>
        <taxon>Eukaryota</taxon>
        <taxon>Metazoa</taxon>
        <taxon>Ecdysozoa</taxon>
        <taxon>Arthropoda</taxon>
        <taxon>Hexapoda</taxon>
        <taxon>Insecta</taxon>
        <taxon>Pterygota</taxon>
        <taxon>Neoptera</taxon>
        <taxon>Endopterygota</taxon>
        <taxon>Diptera</taxon>
        <taxon>Brachycera</taxon>
        <taxon>Muscomorpha</taxon>
        <taxon>Hippoboscoidea</taxon>
        <taxon>Glossinidae</taxon>
        <taxon>Glossina</taxon>
    </lineage>
</organism>
<name>A0A1B0G1A4_GLOMM</name>